<dbReference type="PROSITE" id="PS50118">
    <property type="entry name" value="HMG_BOX_2"/>
    <property type="match status" value="1"/>
</dbReference>
<evidence type="ECO:0000259" key="3">
    <source>
        <dbReference type="PROSITE" id="PS50118"/>
    </source>
</evidence>
<evidence type="ECO:0000313" key="5">
    <source>
        <dbReference type="Proteomes" id="UP000094565"/>
    </source>
</evidence>
<dbReference type="PANTHER" id="PTHR48112">
    <property type="entry name" value="HIGH MOBILITY GROUP PROTEIN DSP1"/>
    <property type="match status" value="1"/>
</dbReference>
<feature type="domain" description="HMG box" evidence="3">
    <location>
        <begin position="70"/>
        <end position="139"/>
    </location>
</feature>
<dbReference type="AlphaFoldDB" id="A0A1B2JGV4"/>
<sequence length="183" mass="20585">MQAISQLSRTTFVASISRTRLFTTFPALYAVASGKKGVAQSAKAAASGKKTKQTKEKPLSLLQQKRLEKPKLPVTSYALFLKDRFAAAKSNSSEKLDLVGLSKKFSEEWRSIDDAAKSKYKAQYDANLKEYETAKEAFYKKYPKRPASKYAQFVKEGFEDAYLQTGSATDAIKELARRWKNSR</sequence>
<evidence type="ECO:0000256" key="1">
    <source>
        <dbReference type="ARBA" id="ARBA00023125"/>
    </source>
</evidence>
<dbReference type="SUPFAM" id="SSF47095">
    <property type="entry name" value="HMG-box"/>
    <property type="match status" value="1"/>
</dbReference>
<dbReference type="InterPro" id="IPR050342">
    <property type="entry name" value="HMGB"/>
</dbReference>
<keyword evidence="5" id="KW-1185">Reference proteome</keyword>
<dbReference type="Pfam" id="PF09011">
    <property type="entry name" value="HMG_box_2"/>
    <property type="match status" value="1"/>
</dbReference>
<reference evidence="4 5" key="1">
    <citation type="submission" date="2016-02" db="EMBL/GenBank/DDBJ databases">
        <title>Comparative genomic and transcriptomic foundation for Pichia pastoris.</title>
        <authorList>
            <person name="Love K.R."/>
            <person name="Shah K.A."/>
            <person name="Whittaker C.A."/>
            <person name="Wu J."/>
            <person name="Bartlett M.C."/>
            <person name="Ma D."/>
            <person name="Leeson R.L."/>
            <person name="Priest M."/>
            <person name="Young S.K."/>
            <person name="Love J.C."/>
        </authorList>
    </citation>
    <scope>NUCLEOTIDE SEQUENCE [LARGE SCALE GENOMIC DNA]</scope>
    <source>
        <strain evidence="4 5">ATCC 28485</strain>
    </source>
</reference>
<gene>
    <name evidence="4" type="ORF">ATY40_BA7504455</name>
</gene>
<feature type="DNA-binding region" description="HMG box" evidence="2">
    <location>
        <begin position="70"/>
        <end position="139"/>
    </location>
</feature>
<evidence type="ECO:0000313" key="4">
    <source>
        <dbReference type="EMBL" id="ANZ77266.1"/>
    </source>
</evidence>
<keyword evidence="1 2" id="KW-0238">DNA-binding</keyword>
<proteinExistence type="predicted"/>
<keyword evidence="2" id="KW-0539">Nucleus</keyword>
<name>A0A1B2JGV4_PICPA</name>
<dbReference type="EMBL" id="CP014587">
    <property type="protein sequence ID" value="ANZ77266.1"/>
    <property type="molecule type" value="Genomic_DNA"/>
</dbReference>
<dbReference type="InterPro" id="IPR036910">
    <property type="entry name" value="HMG_box_dom_sf"/>
</dbReference>
<dbReference type="Gene3D" id="1.10.30.10">
    <property type="entry name" value="High mobility group box domain"/>
    <property type="match status" value="1"/>
</dbReference>
<dbReference type="Proteomes" id="UP000094565">
    <property type="component" value="Chromosome 4"/>
</dbReference>
<protein>
    <submittedName>
        <fullName evidence="4">BA75_04455T0</fullName>
    </submittedName>
</protein>
<dbReference type="GO" id="GO:0003677">
    <property type="term" value="F:DNA binding"/>
    <property type="evidence" value="ECO:0007669"/>
    <property type="project" value="UniProtKB-UniRule"/>
</dbReference>
<dbReference type="InterPro" id="IPR009071">
    <property type="entry name" value="HMG_box_dom"/>
</dbReference>
<dbReference type="GO" id="GO:0005634">
    <property type="term" value="C:nucleus"/>
    <property type="evidence" value="ECO:0007669"/>
    <property type="project" value="UniProtKB-UniRule"/>
</dbReference>
<dbReference type="SMART" id="SM00398">
    <property type="entry name" value="HMG"/>
    <property type="match status" value="1"/>
</dbReference>
<evidence type="ECO:0000256" key="2">
    <source>
        <dbReference type="PROSITE-ProRule" id="PRU00267"/>
    </source>
</evidence>
<organism evidence="4 5">
    <name type="scientific">Komagataella pastoris</name>
    <name type="common">Yeast</name>
    <name type="synonym">Pichia pastoris</name>
    <dbReference type="NCBI Taxonomy" id="4922"/>
    <lineage>
        <taxon>Eukaryota</taxon>
        <taxon>Fungi</taxon>
        <taxon>Dikarya</taxon>
        <taxon>Ascomycota</taxon>
        <taxon>Saccharomycotina</taxon>
        <taxon>Pichiomycetes</taxon>
        <taxon>Pichiales</taxon>
        <taxon>Pichiaceae</taxon>
        <taxon>Komagataella</taxon>
    </lineage>
</organism>
<dbReference type="OrthoDB" id="3990501at2759"/>
<accession>A0A1B2JGV4</accession>